<dbReference type="Pfam" id="PF07719">
    <property type="entry name" value="TPR_2"/>
    <property type="match status" value="1"/>
</dbReference>
<evidence type="ECO:0000256" key="1">
    <source>
        <dbReference type="ARBA" id="ARBA00022737"/>
    </source>
</evidence>
<proteinExistence type="predicted"/>
<gene>
    <name evidence="4" type="ORF">N0B16_08365</name>
</gene>
<dbReference type="InterPro" id="IPR013105">
    <property type="entry name" value="TPR_2"/>
</dbReference>
<reference evidence="5" key="1">
    <citation type="submission" date="2023-07" db="EMBL/GenBank/DDBJ databases">
        <title>Chryseobacterium sp. GMJ5 Genome sequencing and assembly.</title>
        <authorList>
            <person name="Jung Y."/>
        </authorList>
    </citation>
    <scope>NUCLEOTIDE SEQUENCE [LARGE SCALE GENOMIC DNA]</scope>
    <source>
        <strain evidence="5">GMJ5</strain>
    </source>
</reference>
<sequence>MKKLYIFSFFYFSSFFFAQKVENLFNEEKFAELINLENQSSNFTNRELYYLGFAFFRQEDDNKAIEYYDKAIKKGFDNPIIFFQKGLSEMYLQKYDDALANFNTAISSAAIAEFYIEKARIYHLKKDFINEEKVFLEGLEKSEVKNDKWYLELIKNAGNFYYAQNKNFQKSENIYYDGISIYPSEYILYEKLIKSLNAQNKFSEANIYFEKMRNFYKEKVLPEDYLNFKNVAVDETEWNGQWINIYKSFERPKEMLDSIYKVYLIDKSGEKVERKFNIEKTLQIEKTDPEFVICEESEKGHTTYPTGFKDDSFTIKELRNEITAILNSKK</sequence>
<evidence type="ECO:0000256" key="2">
    <source>
        <dbReference type="ARBA" id="ARBA00022803"/>
    </source>
</evidence>
<evidence type="ECO:0000313" key="5">
    <source>
        <dbReference type="Proteomes" id="UP001208114"/>
    </source>
</evidence>
<dbReference type="InterPro" id="IPR019734">
    <property type="entry name" value="TPR_rpt"/>
</dbReference>
<protein>
    <submittedName>
        <fullName evidence="4">Tetratricopeptide repeat protein</fullName>
    </submittedName>
</protein>
<evidence type="ECO:0000313" key="4">
    <source>
        <dbReference type="EMBL" id="MCU7614451.1"/>
    </source>
</evidence>
<feature type="repeat" description="TPR" evidence="3">
    <location>
        <begin position="45"/>
        <end position="78"/>
    </location>
</feature>
<keyword evidence="2 3" id="KW-0802">TPR repeat</keyword>
<dbReference type="InterPro" id="IPR011990">
    <property type="entry name" value="TPR-like_helical_dom_sf"/>
</dbReference>
<accession>A0ABT2VX19</accession>
<dbReference type="RefSeq" id="WP_262990364.1">
    <property type="nucleotide sequence ID" value="NZ_JAOTEN010000002.1"/>
</dbReference>
<organism evidence="4 5">
    <name type="scientific">Chryseobacterium gilvum</name>
    <dbReference type="NCBI Taxonomy" id="2976534"/>
    <lineage>
        <taxon>Bacteria</taxon>
        <taxon>Pseudomonadati</taxon>
        <taxon>Bacteroidota</taxon>
        <taxon>Flavobacteriia</taxon>
        <taxon>Flavobacteriales</taxon>
        <taxon>Weeksellaceae</taxon>
        <taxon>Chryseobacterium group</taxon>
        <taxon>Chryseobacterium</taxon>
    </lineage>
</organism>
<name>A0ABT2VX19_9FLAO</name>
<keyword evidence="1" id="KW-0677">Repeat</keyword>
<dbReference type="Gene3D" id="1.25.40.10">
    <property type="entry name" value="Tetratricopeptide repeat domain"/>
    <property type="match status" value="1"/>
</dbReference>
<dbReference type="SUPFAM" id="SSF48452">
    <property type="entry name" value="TPR-like"/>
    <property type="match status" value="1"/>
</dbReference>
<dbReference type="PROSITE" id="PS50005">
    <property type="entry name" value="TPR"/>
    <property type="match status" value="1"/>
</dbReference>
<dbReference type="EMBL" id="JAOTEN010000002">
    <property type="protein sequence ID" value="MCU7614451.1"/>
    <property type="molecule type" value="Genomic_DNA"/>
</dbReference>
<comment type="caution">
    <text evidence="4">The sequence shown here is derived from an EMBL/GenBank/DDBJ whole genome shotgun (WGS) entry which is preliminary data.</text>
</comment>
<dbReference type="Proteomes" id="UP001208114">
    <property type="component" value="Unassembled WGS sequence"/>
</dbReference>
<dbReference type="SMART" id="SM00028">
    <property type="entry name" value="TPR"/>
    <property type="match status" value="2"/>
</dbReference>
<evidence type="ECO:0000256" key="3">
    <source>
        <dbReference type="PROSITE-ProRule" id="PRU00339"/>
    </source>
</evidence>
<keyword evidence="5" id="KW-1185">Reference proteome</keyword>